<proteinExistence type="predicted"/>
<dbReference type="EMBL" id="FN554889">
    <property type="protein sequence ID" value="CBG73276.1"/>
    <property type="molecule type" value="Genomic_DNA"/>
</dbReference>
<accession>C9ZAX8</accession>
<protein>
    <submittedName>
        <fullName evidence="2">Putative secreted protein</fullName>
    </submittedName>
</protein>
<dbReference type="HOGENOM" id="CLU_076397_0_0_11"/>
<dbReference type="STRING" id="680198.SCAB_62601"/>
<dbReference type="InterPro" id="IPR013332">
    <property type="entry name" value="KPR_N"/>
</dbReference>
<dbReference type="RefSeq" id="WP_013003837.1">
    <property type="nucleotide sequence ID" value="NC_013929.1"/>
</dbReference>
<dbReference type="KEGG" id="scb:SCAB_62601"/>
<reference evidence="2 3" key="1">
    <citation type="journal article" date="2010" name="Mol. Plant Microbe Interact.">
        <title>Streptomyces scabies 87-22 contains a coronafacic acid-like biosynthetic cluster that contributes to plant-microbe interactions.</title>
        <authorList>
            <person name="Bignell D.R."/>
            <person name="Seipke R.F."/>
            <person name="Huguet-Tapia J.C."/>
            <person name="Chambers A.H."/>
            <person name="Parry R.J."/>
            <person name="Loria R."/>
        </authorList>
    </citation>
    <scope>NUCLEOTIDE SEQUENCE [LARGE SCALE GENOMIC DNA]</scope>
    <source>
        <strain evidence="2 3">87.22</strain>
    </source>
</reference>
<evidence type="ECO:0000313" key="2">
    <source>
        <dbReference type="EMBL" id="CBG73276.1"/>
    </source>
</evidence>
<dbReference type="eggNOG" id="COG1893">
    <property type="taxonomic scope" value="Bacteria"/>
</dbReference>
<gene>
    <name evidence="2" type="ordered locus">SCAB_62601</name>
</gene>
<dbReference type="Proteomes" id="UP000001444">
    <property type="component" value="Chromosome"/>
</dbReference>
<keyword evidence="3" id="KW-1185">Reference proteome</keyword>
<organism evidence="2 3">
    <name type="scientific">Streptomyces scabiei (strain 87.22)</name>
    <dbReference type="NCBI Taxonomy" id="680198"/>
    <lineage>
        <taxon>Bacteria</taxon>
        <taxon>Bacillati</taxon>
        <taxon>Actinomycetota</taxon>
        <taxon>Actinomycetes</taxon>
        <taxon>Kitasatosporales</taxon>
        <taxon>Streptomycetaceae</taxon>
        <taxon>Streptomyces</taxon>
    </lineage>
</organism>
<sequence>MSKPSVLIVGAGAVGMAVGYHLSLAGADITFLVRPGRKAVFAAPQQLYSYDDAALKTFAGYTVVEGVDELVEPRFQFVVVTLDGHVSRSAEGTALLRALGDVIRGTDATVIMCGIGKGLREHYLDVMRIADDQLLAGMLAMLSHQADADLPVHAPTDPAMVAKASVCYRHPANKVGFRVGASNKAAAKKFAALYDLNGVSRCTAGNAFLVNSASAFFPMFSACEIAGWPDDFATVVADKELWRLACRAQGEIMSLPQNGLLGKVMAAVLGPRLTASVNLKVAREVGPLDYMAFSRFQHGDKVRVQDVESMRTDLADGRRQGRRMSALQELLARLEAHEAASHANMPS</sequence>
<evidence type="ECO:0000259" key="1">
    <source>
        <dbReference type="Pfam" id="PF02558"/>
    </source>
</evidence>
<dbReference type="GeneID" id="24311037"/>
<name>C9ZAX8_STRSW</name>
<dbReference type="Gene3D" id="3.40.50.720">
    <property type="entry name" value="NAD(P)-binding Rossmann-like Domain"/>
    <property type="match status" value="1"/>
</dbReference>
<feature type="domain" description="Ketopantoate reductase N-terminal" evidence="1">
    <location>
        <begin position="6"/>
        <end position="37"/>
    </location>
</feature>
<dbReference type="Pfam" id="PF02558">
    <property type="entry name" value="ApbA"/>
    <property type="match status" value="1"/>
</dbReference>
<evidence type="ECO:0000313" key="3">
    <source>
        <dbReference type="Proteomes" id="UP000001444"/>
    </source>
</evidence>
<dbReference type="AlphaFoldDB" id="C9ZAX8"/>